<feature type="domain" description="Protein kinase" evidence="1">
    <location>
        <begin position="104"/>
        <end position="273"/>
    </location>
</feature>
<reference evidence="3" key="1">
    <citation type="submission" date="2016-03" db="EMBL/GenBank/DDBJ databases">
        <authorList>
            <person name="Ploux O."/>
        </authorList>
    </citation>
    <scope>NUCLEOTIDE SEQUENCE [LARGE SCALE GENOMIC DNA]</scope>
    <source>
        <strain evidence="3">UK7</strain>
    </source>
</reference>
<dbReference type="Gene3D" id="1.10.510.10">
    <property type="entry name" value="Transferase(Phosphotransferase) domain 1"/>
    <property type="match status" value="1"/>
</dbReference>
<dbReference type="GO" id="GO:0004672">
    <property type="term" value="F:protein kinase activity"/>
    <property type="evidence" value="ECO:0007669"/>
    <property type="project" value="InterPro"/>
</dbReference>
<dbReference type="Proteomes" id="UP000178129">
    <property type="component" value="Unassembled WGS sequence"/>
</dbReference>
<comment type="caution">
    <text evidence="2">The sequence shown here is derived from an EMBL/GenBank/DDBJ whole genome shotgun (WGS) entry which is preliminary data.</text>
</comment>
<evidence type="ECO:0000313" key="2">
    <source>
        <dbReference type="EMBL" id="CZS94787.1"/>
    </source>
</evidence>
<dbReference type="GO" id="GO:0005524">
    <property type="term" value="F:ATP binding"/>
    <property type="evidence" value="ECO:0007669"/>
    <property type="project" value="InterPro"/>
</dbReference>
<organism evidence="2 3">
    <name type="scientific">Rhynchosporium graminicola</name>
    <dbReference type="NCBI Taxonomy" id="2792576"/>
    <lineage>
        <taxon>Eukaryota</taxon>
        <taxon>Fungi</taxon>
        <taxon>Dikarya</taxon>
        <taxon>Ascomycota</taxon>
        <taxon>Pezizomycotina</taxon>
        <taxon>Leotiomycetes</taxon>
        <taxon>Helotiales</taxon>
        <taxon>Ploettnerulaceae</taxon>
        <taxon>Rhynchosporium</taxon>
    </lineage>
</organism>
<evidence type="ECO:0000313" key="3">
    <source>
        <dbReference type="Proteomes" id="UP000178129"/>
    </source>
</evidence>
<proteinExistence type="predicted"/>
<dbReference type="InterPro" id="IPR000719">
    <property type="entry name" value="Prot_kinase_dom"/>
</dbReference>
<dbReference type="AlphaFoldDB" id="A0A1E1K9N8"/>
<sequence length="273" mass="31014">MARQQETNVEGIKKVLSMEVDGNTESEYRIQVNNQVKYIVVQPGVYDFDEILSFPPALLENLPPFPPGNWTSMNVARSPDGTPTGTISSKPLEAVTRIWHPRTFDVLGLKETGRFGARVRIVEWEGREVVAKIARFDFEIPRVENETRVYEKIERDRIKYPDLAAISPAFLGHLTEDGRVMGMLIEKLEGRRARIEDISACEAIVKRLHTLGIVHGDLNRHNFVVDEQSGIVRLIDFENAKDYSDIQAKEEIDSLKDQLVEDTGRGGQEYFSD</sequence>
<dbReference type="STRING" id="914237.A0A1E1K9N8"/>
<dbReference type="SUPFAM" id="SSF56112">
    <property type="entry name" value="Protein kinase-like (PK-like)"/>
    <property type="match status" value="1"/>
</dbReference>
<accession>A0A1E1K9N8</accession>
<gene>
    <name evidence="2" type="ORF">RCO7_06551</name>
</gene>
<dbReference type="Pfam" id="PF06293">
    <property type="entry name" value="Kdo"/>
    <property type="match status" value="1"/>
</dbReference>
<dbReference type="EMBL" id="FJUW01000009">
    <property type="protein sequence ID" value="CZS94787.1"/>
    <property type="molecule type" value="Genomic_DNA"/>
</dbReference>
<dbReference type="InterPro" id="IPR011009">
    <property type="entry name" value="Kinase-like_dom_sf"/>
</dbReference>
<protein>
    <recommendedName>
        <fullName evidence="1">Protein kinase domain-containing protein</fullName>
    </recommendedName>
</protein>
<keyword evidence="3" id="KW-1185">Reference proteome</keyword>
<evidence type="ECO:0000259" key="1">
    <source>
        <dbReference type="PROSITE" id="PS50011"/>
    </source>
</evidence>
<dbReference type="PROSITE" id="PS50011">
    <property type="entry name" value="PROTEIN_KINASE_DOM"/>
    <property type="match status" value="1"/>
</dbReference>
<name>A0A1E1K9N8_9HELO</name>
<dbReference type="InParanoid" id="A0A1E1K9N8"/>